<keyword evidence="3 7" id="KW-0547">Nucleotide-binding</keyword>
<dbReference type="EMBL" id="CP106735">
    <property type="protein sequence ID" value="UXX80672.1"/>
    <property type="molecule type" value="Genomic_DNA"/>
</dbReference>
<evidence type="ECO:0000256" key="4">
    <source>
        <dbReference type="ARBA" id="ARBA00022777"/>
    </source>
</evidence>
<evidence type="ECO:0000256" key="5">
    <source>
        <dbReference type="ARBA" id="ARBA00022840"/>
    </source>
</evidence>
<keyword evidence="5 7" id="KW-0067">ATP-binding</keyword>
<proteinExistence type="inferred from homology"/>
<organism evidence="8 9">
    <name type="scientific">Reichenbachiella carrageenanivorans</name>
    <dbReference type="NCBI Taxonomy" id="2979869"/>
    <lineage>
        <taxon>Bacteria</taxon>
        <taxon>Pseudomonadati</taxon>
        <taxon>Bacteroidota</taxon>
        <taxon>Cytophagia</taxon>
        <taxon>Cytophagales</taxon>
        <taxon>Reichenbachiellaceae</taxon>
        <taxon>Reichenbachiella</taxon>
    </lineage>
</organism>
<sequence length="169" mass="18789">MSNSSKIFLVGMPGSGKSTFGKKLAEKLNRNFFDLDVEIERMAGWVIPDIFAQVGENYFRELEQSVLLMLIKLNEPSVIATGGGAPCFFDNMDQMNKAGVSIFLDTPLDTIVERVKEAKSTRPLVNQMADGTIASDMQALYAKRLPHYKKASFTTNSNLEDIILFLEAL</sequence>
<accession>A0ABY6D3E4</accession>
<name>A0ABY6D3E4_9BACT</name>
<feature type="binding site" evidence="7">
    <location>
        <position position="83"/>
    </location>
    <ligand>
        <name>substrate</name>
    </ligand>
</feature>
<keyword evidence="1 7" id="KW-0028">Amino-acid biosynthesis</keyword>
<gene>
    <name evidence="7" type="primary">aroK</name>
    <name evidence="8" type="ORF">N7E81_06120</name>
</gene>
<dbReference type="PANTHER" id="PTHR21087">
    <property type="entry name" value="SHIKIMATE KINASE"/>
    <property type="match status" value="1"/>
</dbReference>
<keyword evidence="6 7" id="KW-0057">Aromatic amino acid biosynthesis</keyword>
<dbReference type="SUPFAM" id="SSF52540">
    <property type="entry name" value="P-loop containing nucleoside triphosphate hydrolases"/>
    <property type="match status" value="1"/>
</dbReference>
<dbReference type="GO" id="GO:0016301">
    <property type="term" value="F:kinase activity"/>
    <property type="evidence" value="ECO:0007669"/>
    <property type="project" value="UniProtKB-KW"/>
</dbReference>
<dbReference type="RefSeq" id="WP_263052401.1">
    <property type="nucleotide sequence ID" value="NZ_CP106735.1"/>
</dbReference>
<feature type="binding site" evidence="7">
    <location>
        <position position="36"/>
    </location>
    <ligand>
        <name>substrate</name>
    </ligand>
</feature>
<evidence type="ECO:0000256" key="7">
    <source>
        <dbReference type="HAMAP-Rule" id="MF_00109"/>
    </source>
</evidence>
<keyword evidence="4 7" id="KW-0418">Kinase</keyword>
<reference evidence="8" key="1">
    <citation type="submission" date="2022-10" db="EMBL/GenBank/DDBJ databases">
        <title>Comparative genomics and taxonomic characterization of three novel marine species of genus Reichenbachiella exhibiting antioxidant and polysaccharide degradation activities.</title>
        <authorList>
            <person name="Muhammad N."/>
            <person name="Lee Y.-J."/>
            <person name="Ko J."/>
            <person name="Kim S.-G."/>
        </authorList>
    </citation>
    <scope>NUCLEOTIDE SEQUENCE</scope>
    <source>
        <strain evidence="8">Wsw4-B4</strain>
    </source>
</reference>
<dbReference type="CDD" id="cd00464">
    <property type="entry name" value="SK"/>
    <property type="match status" value="1"/>
</dbReference>
<dbReference type="Pfam" id="PF01202">
    <property type="entry name" value="SKI"/>
    <property type="match status" value="1"/>
</dbReference>
<comment type="catalytic activity">
    <reaction evidence="7">
        <text>shikimate + ATP = 3-phosphoshikimate + ADP + H(+)</text>
        <dbReference type="Rhea" id="RHEA:13121"/>
        <dbReference type="ChEBI" id="CHEBI:15378"/>
        <dbReference type="ChEBI" id="CHEBI:30616"/>
        <dbReference type="ChEBI" id="CHEBI:36208"/>
        <dbReference type="ChEBI" id="CHEBI:145989"/>
        <dbReference type="ChEBI" id="CHEBI:456216"/>
        <dbReference type="EC" id="2.7.1.71"/>
    </reaction>
</comment>
<dbReference type="PRINTS" id="PR01100">
    <property type="entry name" value="SHIKIMTKNASE"/>
</dbReference>
<dbReference type="Proteomes" id="UP001062165">
    <property type="component" value="Chromosome"/>
</dbReference>
<protein>
    <recommendedName>
        <fullName evidence="7">Shikimate kinase</fullName>
        <shortName evidence="7">SK</shortName>
        <ecNumber evidence="7">2.7.1.71</ecNumber>
    </recommendedName>
</protein>
<feature type="binding site" evidence="7">
    <location>
        <position position="60"/>
    </location>
    <ligand>
        <name>substrate</name>
    </ligand>
</feature>
<dbReference type="PANTHER" id="PTHR21087:SF16">
    <property type="entry name" value="SHIKIMATE KINASE 1, CHLOROPLASTIC"/>
    <property type="match status" value="1"/>
</dbReference>
<feature type="binding site" evidence="7">
    <location>
        <position position="144"/>
    </location>
    <ligand>
        <name>substrate</name>
    </ligand>
</feature>
<feature type="binding site" evidence="7">
    <location>
        <position position="122"/>
    </location>
    <ligand>
        <name>ATP</name>
        <dbReference type="ChEBI" id="CHEBI:30616"/>
    </ligand>
</feature>
<comment type="similarity">
    <text evidence="7">Belongs to the shikimate kinase family.</text>
</comment>
<dbReference type="Gene3D" id="3.40.50.300">
    <property type="entry name" value="P-loop containing nucleotide triphosphate hydrolases"/>
    <property type="match status" value="1"/>
</dbReference>
<evidence type="ECO:0000313" key="9">
    <source>
        <dbReference type="Proteomes" id="UP001062165"/>
    </source>
</evidence>
<evidence type="ECO:0000256" key="1">
    <source>
        <dbReference type="ARBA" id="ARBA00022605"/>
    </source>
</evidence>
<comment type="cofactor">
    <cofactor evidence="7">
        <name>Mg(2+)</name>
        <dbReference type="ChEBI" id="CHEBI:18420"/>
    </cofactor>
    <text evidence="7">Binds 1 Mg(2+) ion per subunit.</text>
</comment>
<feature type="binding site" evidence="7">
    <location>
        <begin position="14"/>
        <end position="19"/>
    </location>
    <ligand>
        <name>ATP</name>
        <dbReference type="ChEBI" id="CHEBI:30616"/>
    </ligand>
</feature>
<comment type="pathway">
    <text evidence="7">Metabolic intermediate biosynthesis; chorismate biosynthesis; chorismate from D-erythrose 4-phosphate and phosphoenolpyruvate: step 5/7.</text>
</comment>
<dbReference type="InterPro" id="IPR031322">
    <property type="entry name" value="Shikimate/glucono_kinase"/>
</dbReference>
<evidence type="ECO:0000256" key="2">
    <source>
        <dbReference type="ARBA" id="ARBA00022679"/>
    </source>
</evidence>
<keyword evidence="7" id="KW-0479">Metal-binding</keyword>
<comment type="subcellular location">
    <subcellularLocation>
        <location evidence="7">Cytoplasm</location>
    </subcellularLocation>
</comment>
<keyword evidence="7" id="KW-0460">Magnesium</keyword>
<evidence type="ECO:0000256" key="3">
    <source>
        <dbReference type="ARBA" id="ARBA00022741"/>
    </source>
</evidence>
<comment type="function">
    <text evidence="7">Catalyzes the specific phosphorylation of the 3-hydroxyl group of shikimic acid using ATP as a cosubstrate.</text>
</comment>
<keyword evidence="7" id="KW-0963">Cytoplasm</keyword>
<keyword evidence="9" id="KW-1185">Reference proteome</keyword>
<dbReference type="InterPro" id="IPR027417">
    <property type="entry name" value="P-loop_NTPase"/>
</dbReference>
<keyword evidence="2 7" id="KW-0808">Transferase</keyword>
<evidence type="ECO:0000256" key="6">
    <source>
        <dbReference type="ARBA" id="ARBA00023141"/>
    </source>
</evidence>
<comment type="caution">
    <text evidence="7">Lacks conserved residue(s) required for the propagation of feature annotation.</text>
</comment>
<evidence type="ECO:0000313" key="8">
    <source>
        <dbReference type="EMBL" id="UXX80672.1"/>
    </source>
</evidence>
<dbReference type="HAMAP" id="MF_00109">
    <property type="entry name" value="Shikimate_kinase"/>
    <property type="match status" value="1"/>
</dbReference>
<comment type="subunit">
    <text evidence="7">Monomer.</text>
</comment>
<dbReference type="InterPro" id="IPR000623">
    <property type="entry name" value="Shikimate_kinase/TSH1"/>
</dbReference>
<feature type="binding site" evidence="7">
    <location>
        <position position="18"/>
    </location>
    <ligand>
        <name>Mg(2+)</name>
        <dbReference type="ChEBI" id="CHEBI:18420"/>
    </ligand>
</feature>
<dbReference type="EC" id="2.7.1.71" evidence="7"/>